<reference evidence="5" key="4">
    <citation type="submission" date="2023-01" db="EMBL/GenBank/DDBJ databases">
        <title>Draft genome sequence of Methylobacterium oxalidis strain NBRC 107715.</title>
        <authorList>
            <person name="Sun Q."/>
            <person name="Mori K."/>
        </authorList>
    </citation>
    <scope>NUCLEOTIDE SEQUENCE</scope>
    <source>
        <strain evidence="5">NBRC 107715</strain>
    </source>
</reference>
<name>A0A512J801_9HYPH</name>
<proteinExistence type="predicted"/>
<evidence type="ECO:0000259" key="2">
    <source>
        <dbReference type="Pfam" id="PF13362"/>
    </source>
</evidence>
<evidence type="ECO:0000259" key="3">
    <source>
        <dbReference type="Pfam" id="PF23639"/>
    </source>
</evidence>
<dbReference type="EMBL" id="BJZU01000088">
    <property type="protein sequence ID" value="GEP06032.1"/>
    <property type="molecule type" value="Genomic_DNA"/>
</dbReference>
<dbReference type="EMBL" id="BSPK01000077">
    <property type="protein sequence ID" value="GLS65751.1"/>
    <property type="molecule type" value="Genomic_DNA"/>
</dbReference>
<dbReference type="RefSeq" id="WP_238179983.1">
    <property type="nucleotide sequence ID" value="NZ_BPQW01000238.1"/>
</dbReference>
<dbReference type="InterPro" id="IPR006171">
    <property type="entry name" value="TOPRIM_dom"/>
</dbReference>
<protein>
    <submittedName>
        <fullName evidence="4">Uncharacterized protein</fullName>
    </submittedName>
</protein>
<feature type="domain" description="DUF7146" evidence="3">
    <location>
        <begin position="172"/>
        <end position="269"/>
    </location>
</feature>
<evidence type="ECO:0000313" key="7">
    <source>
        <dbReference type="Proteomes" id="UP001156856"/>
    </source>
</evidence>
<comment type="caution">
    <text evidence="4">The sequence shown here is derived from an EMBL/GenBank/DDBJ whole genome shotgun (WGS) entry which is preliminary data.</text>
</comment>
<reference evidence="5" key="1">
    <citation type="journal article" date="2014" name="Int. J. Syst. Evol. Microbiol.">
        <title>Complete genome of a new Firmicutes species belonging to the dominant human colonic microbiota ('Ruminococcus bicirculans') reveals two chromosomes and a selective capacity to utilize plant glucans.</title>
        <authorList>
            <consortium name="NISC Comparative Sequencing Program"/>
            <person name="Wegmann U."/>
            <person name="Louis P."/>
            <person name="Goesmann A."/>
            <person name="Henrissat B."/>
            <person name="Duncan S.H."/>
            <person name="Flint H.J."/>
        </authorList>
    </citation>
    <scope>NUCLEOTIDE SEQUENCE</scope>
    <source>
        <strain evidence="5">NBRC 107715</strain>
    </source>
</reference>
<gene>
    <name evidence="5" type="ORF">GCM10007888_41330</name>
    <name evidence="4" type="ORF">MOX02_40700</name>
</gene>
<dbReference type="AlphaFoldDB" id="A0A512J801"/>
<accession>A0A512J801</accession>
<feature type="compositionally biased region" description="Polar residues" evidence="1">
    <location>
        <begin position="48"/>
        <end position="59"/>
    </location>
</feature>
<keyword evidence="7" id="KW-1185">Reference proteome</keyword>
<dbReference type="Pfam" id="PF23639">
    <property type="entry name" value="DUF7146"/>
    <property type="match status" value="1"/>
</dbReference>
<organism evidence="4 6">
    <name type="scientific">Methylobacterium oxalidis</name>
    <dbReference type="NCBI Taxonomy" id="944322"/>
    <lineage>
        <taxon>Bacteria</taxon>
        <taxon>Pseudomonadati</taxon>
        <taxon>Pseudomonadota</taxon>
        <taxon>Alphaproteobacteria</taxon>
        <taxon>Hyphomicrobiales</taxon>
        <taxon>Methylobacteriaceae</taxon>
        <taxon>Methylobacterium</taxon>
    </lineage>
</organism>
<dbReference type="Proteomes" id="UP001156856">
    <property type="component" value="Unassembled WGS sequence"/>
</dbReference>
<evidence type="ECO:0000313" key="6">
    <source>
        <dbReference type="Proteomes" id="UP000321960"/>
    </source>
</evidence>
<dbReference type="InterPro" id="IPR055570">
    <property type="entry name" value="DUF7146"/>
</dbReference>
<feature type="region of interest" description="Disordered" evidence="1">
    <location>
        <begin position="40"/>
        <end position="59"/>
    </location>
</feature>
<evidence type="ECO:0000256" key="1">
    <source>
        <dbReference type="SAM" id="MobiDB-lite"/>
    </source>
</evidence>
<dbReference type="Pfam" id="PF13362">
    <property type="entry name" value="Toprim_3"/>
    <property type="match status" value="1"/>
</dbReference>
<reference evidence="7" key="2">
    <citation type="journal article" date="2019" name="Int. J. Syst. Evol. Microbiol.">
        <title>The Global Catalogue of Microorganisms (GCM) 10K type strain sequencing project: providing services to taxonomists for standard genome sequencing and annotation.</title>
        <authorList>
            <consortium name="The Broad Institute Genomics Platform"/>
            <consortium name="The Broad Institute Genome Sequencing Center for Infectious Disease"/>
            <person name="Wu L."/>
            <person name="Ma J."/>
        </authorList>
    </citation>
    <scope>NUCLEOTIDE SEQUENCE [LARGE SCALE GENOMIC DNA]</scope>
    <source>
        <strain evidence="7">NBRC 107715</strain>
    </source>
</reference>
<sequence>MLYKAIAEKREQPQNEVRHCKAADGLRADAENENAVAGVGARNGAIPNGSQQRTDAQNRVRTTPLARHITLAEIARALGGKVTGQQVVAPGPGHSDRDRSLSVRLSVASPDGFVAHSHAGDDWRVCRDHVASALGFPADRWRRVCDEDPAASQRRKEVRHRVEEQHRAETLRRQRQALAMWQDGRDPRGTVVEAYLRSRGLILPAEIAGEALRFHPRCPWEAGTAPAMVAALRCIRTGEVLGVHRTALSPDGQKLGRRMFGTAAGTAIMLDPEEIVSVGLTIGEGIETCLAARQLGLTPVWALGSVGAIGAFPVLPGIETLSVLAENDAGASARACQEVGTRWHRADRLVDIIKPRVGTDMNDVLREGSAACR</sequence>
<reference evidence="4 6" key="3">
    <citation type="submission" date="2019-07" db="EMBL/GenBank/DDBJ databases">
        <title>Whole genome shotgun sequence of Methylobacterium oxalidis NBRC 107715.</title>
        <authorList>
            <person name="Hosoyama A."/>
            <person name="Uohara A."/>
            <person name="Ohji S."/>
            <person name="Ichikawa N."/>
        </authorList>
    </citation>
    <scope>NUCLEOTIDE SEQUENCE [LARGE SCALE GENOMIC DNA]</scope>
    <source>
        <strain evidence="4 6">NBRC 107715</strain>
    </source>
</reference>
<feature type="domain" description="Toprim" evidence="2">
    <location>
        <begin position="280"/>
        <end position="369"/>
    </location>
</feature>
<dbReference type="Proteomes" id="UP000321960">
    <property type="component" value="Unassembled WGS sequence"/>
</dbReference>
<evidence type="ECO:0000313" key="5">
    <source>
        <dbReference type="EMBL" id="GLS65751.1"/>
    </source>
</evidence>
<evidence type="ECO:0000313" key="4">
    <source>
        <dbReference type="EMBL" id="GEP06032.1"/>
    </source>
</evidence>